<protein>
    <submittedName>
        <fullName evidence="4">4-chlorobenzoyl-CoA dehalogenase</fullName>
    </submittedName>
</protein>
<evidence type="ECO:0000313" key="4">
    <source>
        <dbReference type="EMBL" id="ABI15622.1"/>
    </source>
</evidence>
<evidence type="ECO:0000256" key="3">
    <source>
        <dbReference type="RuleBase" id="RU003707"/>
    </source>
</evidence>
<sequence>MYEAIAYRVLEGVAEITINLPRYRNALSVQAMKESLDALNRAEDDSGVGAVMITGAEDAFCAGFYLREIPLDNGIEGIRDHFRVAALWWHQLLHKIVRIPLPVLAAVNGVAAGGGLGLTLASDMAVCSDRARFLCAWHSIGIGNDTATSYSLTRIVGMRKAMEMMLTNKTLSASEALDWGIVNRVYPDAEFRQRAFRVAAELAAGPTHLQAMAKSRFHAGWLQPIEECTEFEIQNVLASVVDPHFRPRLEAFLQGTKADSVQVDLG</sequence>
<reference evidence="4" key="1">
    <citation type="journal article" date="2002" name="FEMS Microbiol. Lett.">
        <title>Characterization of bacterial consortia capable of degrading 4-chlorobenzoate and 4-bromobenzoate under denitrifying conditions.</title>
        <authorList>
            <person name="Song B."/>
            <person name="Kerkhof L.J."/>
            <person name="Haggblom M.M."/>
        </authorList>
    </citation>
    <scope>NUCLEOTIDE SEQUENCE</scope>
</reference>
<dbReference type="InterPro" id="IPR029045">
    <property type="entry name" value="ClpP/crotonase-like_dom_sf"/>
</dbReference>
<accession>Q0MX89</accession>
<dbReference type="CDD" id="cd06558">
    <property type="entry name" value="crotonase-like"/>
    <property type="match status" value="1"/>
</dbReference>
<name>Q0MX89_9BACT</name>
<dbReference type="PANTHER" id="PTHR11941:SF133">
    <property type="entry name" value="1,2-EPOXYPHENYLACETYL-COA ISOMERASE"/>
    <property type="match status" value="1"/>
</dbReference>
<dbReference type="InterPro" id="IPR018376">
    <property type="entry name" value="Enoyl-CoA_hyd/isom_CS"/>
</dbReference>
<dbReference type="AlphaFoldDB" id="Q0MX89"/>
<dbReference type="EMBL" id="DQ826744">
    <property type="protein sequence ID" value="ABI15622.1"/>
    <property type="molecule type" value="Genomic_DNA"/>
</dbReference>
<dbReference type="GO" id="GO:0016829">
    <property type="term" value="F:lyase activity"/>
    <property type="evidence" value="ECO:0007669"/>
    <property type="project" value="UniProtKB-KW"/>
</dbReference>
<evidence type="ECO:0000256" key="1">
    <source>
        <dbReference type="ARBA" id="ARBA00005254"/>
    </source>
</evidence>
<proteinExistence type="inferred from homology"/>
<dbReference type="Pfam" id="PF00378">
    <property type="entry name" value="ECH_1"/>
    <property type="match status" value="1"/>
</dbReference>
<dbReference type="InterPro" id="IPR001753">
    <property type="entry name" value="Enoyl-CoA_hydra/iso"/>
</dbReference>
<comment type="similarity">
    <text evidence="1 3">Belongs to the enoyl-CoA hydratase/isomerase family.</text>
</comment>
<evidence type="ECO:0000256" key="2">
    <source>
        <dbReference type="ARBA" id="ARBA00023239"/>
    </source>
</evidence>
<dbReference type="Gene3D" id="3.90.226.10">
    <property type="entry name" value="2-enoyl-CoA Hydratase, Chain A, domain 1"/>
    <property type="match status" value="1"/>
</dbReference>
<reference evidence="4" key="3">
    <citation type="journal article" date="2008" name="FEMS Microbiol. Lett.">
        <title>Identification of genes coding for hydrolytic dehalogenation in the metagenome derived from a denitrifying 4-chlorobenzoate degrading consortium.</title>
        <authorList>
            <person name="Chae J.C."/>
            <person name="Song B."/>
            <person name="Zylstra G.J."/>
        </authorList>
    </citation>
    <scope>NUCLEOTIDE SEQUENCE</scope>
</reference>
<dbReference type="SUPFAM" id="SSF52096">
    <property type="entry name" value="ClpP/crotonase"/>
    <property type="match status" value="1"/>
</dbReference>
<reference evidence="4" key="2">
    <citation type="submission" date="2006-06" db="EMBL/GenBank/DDBJ databases">
        <authorList>
            <person name="Chae J.-C."/>
            <person name="Song B."/>
            <person name="Zylstra G.J."/>
        </authorList>
    </citation>
    <scope>NUCLEOTIDE SEQUENCE</scope>
</reference>
<gene>
    <name evidence="4" type="primary">fcbB</name>
</gene>
<dbReference type="GO" id="GO:0006635">
    <property type="term" value="P:fatty acid beta-oxidation"/>
    <property type="evidence" value="ECO:0007669"/>
    <property type="project" value="TreeGrafter"/>
</dbReference>
<organism evidence="4">
    <name type="scientific">consortium cosmid clone pGZ1</name>
    <dbReference type="NCBI Taxonomy" id="397422"/>
    <lineage>
        <taxon>Bacteria</taxon>
        <taxon>environmental samples</taxon>
    </lineage>
</organism>
<keyword evidence="2" id="KW-0456">Lyase</keyword>
<dbReference type="PANTHER" id="PTHR11941">
    <property type="entry name" value="ENOYL-COA HYDRATASE-RELATED"/>
    <property type="match status" value="1"/>
</dbReference>
<dbReference type="InterPro" id="IPR014748">
    <property type="entry name" value="Enoyl-CoA_hydra_C"/>
</dbReference>
<dbReference type="Gene3D" id="1.10.12.10">
    <property type="entry name" value="Lyase 2-enoyl-coa Hydratase, Chain A, domain 2"/>
    <property type="match status" value="1"/>
</dbReference>
<dbReference type="PROSITE" id="PS00166">
    <property type="entry name" value="ENOYL_COA_HYDRATASE"/>
    <property type="match status" value="1"/>
</dbReference>